<keyword evidence="6" id="KW-0931">ER-Golgi transport</keyword>
<keyword evidence="9 11" id="KW-0472">Membrane</keyword>
<organism evidence="12 13">
    <name type="scientific">Cryptosporidium meleagridis</name>
    <dbReference type="NCBI Taxonomy" id="93969"/>
    <lineage>
        <taxon>Eukaryota</taxon>
        <taxon>Sar</taxon>
        <taxon>Alveolata</taxon>
        <taxon>Apicomplexa</taxon>
        <taxon>Conoidasida</taxon>
        <taxon>Coccidia</taxon>
        <taxon>Eucoccidiorida</taxon>
        <taxon>Eimeriorina</taxon>
        <taxon>Cryptosporidiidae</taxon>
        <taxon>Cryptosporidium</taxon>
    </lineage>
</organism>
<proteinExistence type="inferred from homology"/>
<evidence type="ECO:0000256" key="3">
    <source>
        <dbReference type="ARBA" id="ARBA00022448"/>
    </source>
</evidence>
<evidence type="ECO:0000313" key="13">
    <source>
        <dbReference type="Proteomes" id="UP000236928"/>
    </source>
</evidence>
<dbReference type="GO" id="GO:0046923">
    <property type="term" value="F:ER retention sequence binding"/>
    <property type="evidence" value="ECO:0007669"/>
    <property type="project" value="InterPro"/>
</dbReference>
<protein>
    <submittedName>
        <fullName evidence="12">ER lumen protein retaining receptor family protein</fullName>
    </submittedName>
</protein>
<dbReference type="GO" id="GO:0016192">
    <property type="term" value="P:vesicle-mediated transport"/>
    <property type="evidence" value="ECO:0007669"/>
    <property type="project" value="UniProtKB-KW"/>
</dbReference>
<evidence type="ECO:0000256" key="2">
    <source>
        <dbReference type="ARBA" id="ARBA00010120"/>
    </source>
</evidence>
<dbReference type="OrthoDB" id="339894at2759"/>
<evidence type="ECO:0000256" key="4">
    <source>
        <dbReference type="ARBA" id="ARBA00022692"/>
    </source>
</evidence>
<feature type="transmembrane region" description="Helical" evidence="11">
    <location>
        <begin position="116"/>
        <end position="137"/>
    </location>
</feature>
<keyword evidence="10 12" id="KW-0675">Receptor</keyword>
<evidence type="ECO:0000256" key="1">
    <source>
        <dbReference type="ARBA" id="ARBA00004477"/>
    </source>
</evidence>
<evidence type="ECO:0000256" key="5">
    <source>
        <dbReference type="ARBA" id="ARBA00022824"/>
    </source>
</evidence>
<comment type="caution">
    <text evidence="12">The sequence shown here is derived from an EMBL/GenBank/DDBJ whole genome shotgun (WGS) entry which is preliminary data.</text>
</comment>
<gene>
    <name evidence="12" type="ORF">CmeUKMEL1_10530</name>
</gene>
<name>A0A2P4Z1X2_9CRYT</name>
<sequence length="358" mass="41005">MLSVCVKLKNIYIKMLATLKGASYKKVIFSCFLLVIFLANISQTLAEDQGTTSTPNSSQNESSNKKNFLFLSLNKYVWVHDACSWFHALMCITCYGVITFKVYSDRSALGISMQTLCALCFSEFCGALLNVWFSLYTGITLDWSFQIDIISTFLSVLCLYTVWRKFSNSIEDQYDTFGLNILVRILSIMGSKSVDKDAIRNGERAGKIKPTGITGLISGYLYWLVLYILAIPLSFIFLMFRTRRRLGLITSLLAYDDAVRALALVPQLYMFHIKSPRKVSEHLALFVVFEFILKVLALFYWISMPLFRMPHESRNYNIAVQIFNIGILLDFAYHYFRAKFNGEKTIQYASDLIIPFSL</sequence>
<reference evidence="12 13" key="1">
    <citation type="submission" date="2014-04" db="EMBL/GenBank/DDBJ databases">
        <title>Comparative Genomics of Cryptosporidium Species.</title>
        <authorList>
            <person name="Silva J.C."/>
            <person name="Su Q."/>
            <person name="Chalmers R."/>
            <person name="Chibucos M.C."/>
            <person name="Elwin K."/>
            <person name="Godinez A."/>
            <person name="Guo F."/>
            <person name="Huynh K."/>
            <person name="Orvis J."/>
            <person name="Ott S."/>
            <person name="Sadzewicz L."/>
            <person name="Sengamalay N."/>
            <person name="Shetty A."/>
            <person name="Sun M."/>
            <person name="Tallon L."/>
            <person name="Xiao L."/>
            <person name="Zhang H."/>
            <person name="Fraser C.M."/>
            <person name="Zhu G."/>
            <person name="Kissinger J."/>
            <person name="Widmer G."/>
        </authorList>
    </citation>
    <scope>NUCLEOTIDE SEQUENCE [LARGE SCALE GENOMIC DNA]</scope>
    <source>
        <strain evidence="12 13">UKMEL1</strain>
    </source>
</reference>
<evidence type="ECO:0000256" key="11">
    <source>
        <dbReference type="SAM" id="Phobius"/>
    </source>
</evidence>
<comment type="subcellular location">
    <subcellularLocation>
        <location evidence="1">Endoplasmic reticulum membrane</location>
        <topology evidence="1">Multi-pass membrane protein</topology>
    </subcellularLocation>
</comment>
<evidence type="ECO:0000313" key="12">
    <source>
        <dbReference type="EMBL" id="POM84065.1"/>
    </source>
</evidence>
<dbReference type="GO" id="GO:0015031">
    <property type="term" value="P:protein transport"/>
    <property type="evidence" value="ECO:0007669"/>
    <property type="project" value="UniProtKB-KW"/>
</dbReference>
<dbReference type="Proteomes" id="UP000236928">
    <property type="component" value="Unassembled WGS sequence"/>
</dbReference>
<keyword evidence="3" id="KW-0813">Transport</keyword>
<comment type="similarity">
    <text evidence="2">Belongs to the ERD2 family.</text>
</comment>
<feature type="transmembrane region" description="Helical" evidence="11">
    <location>
        <begin position="283"/>
        <end position="304"/>
    </location>
</feature>
<keyword evidence="7" id="KW-0653">Protein transport</keyword>
<dbReference type="GO" id="GO:0006621">
    <property type="term" value="P:protein retention in ER lumen"/>
    <property type="evidence" value="ECO:0007669"/>
    <property type="project" value="InterPro"/>
</dbReference>
<dbReference type="Pfam" id="PF00810">
    <property type="entry name" value="ER_lumen_recept"/>
    <property type="match status" value="1"/>
</dbReference>
<accession>A0A2P4Z1X2</accession>
<dbReference type="InterPro" id="IPR000133">
    <property type="entry name" value="ER_ret_rcpt"/>
</dbReference>
<feature type="transmembrane region" description="Helical" evidence="11">
    <location>
        <begin position="220"/>
        <end position="240"/>
    </location>
</feature>
<keyword evidence="5" id="KW-0256">Endoplasmic reticulum</keyword>
<evidence type="ECO:0000256" key="7">
    <source>
        <dbReference type="ARBA" id="ARBA00022927"/>
    </source>
</evidence>
<keyword evidence="8 11" id="KW-1133">Transmembrane helix</keyword>
<evidence type="ECO:0000256" key="8">
    <source>
        <dbReference type="ARBA" id="ARBA00022989"/>
    </source>
</evidence>
<keyword evidence="4 11" id="KW-0812">Transmembrane</keyword>
<dbReference type="VEuPathDB" id="CryptoDB:CmeUKMEL1_10530"/>
<feature type="transmembrane region" description="Helical" evidence="11">
    <location>
        <begin position="85"/>
        <end position="104"/>
    </location>
</feature>
<evidence type="ECO:0000256" key="9">
    <source>
        <dbReference type="ARBA" id="ARBA00023136"/>
    </source>
</evidence>
<dbReference type="AlphaFoldDB" id="A0A2P4Z1X2"/>
<keyword evidence="13" id="KW-1185">Reference proteome</keyword>
<dbReference type="EMBL" id="JIBK01000039">
    <property type="protein sequence ID" value="POM84065.1"/>
    <property type="molecule type" value="Genomic_DNA"/>
</dbReference>
<dbReference type="GO" id="GO:0005789">
    <property type="term" value="C:endoplasmic reticulum membrane"/>
    <property type="evidence" value="ECO:0007669"/>
    <property type="project" value="UniProtKB-SubCell"/>
</dbReference>
<feature type="transmembrane region" description="Helical" evidence="11">
    <location>
        <begin position="316"/>
        <end position="336"/>
    </location>
</feature>
<evidence type="ECO:0000256" key="10">
    <source>
        <dbReference type="ARBA" id="ARBA00023170"/>
    </source>
</evidence>
<evidence type="ECO:0000256" key="6">
    <source>
        <dbReference type="ARBA" id="ARBA00022892"/>
    </source>
</evidence>